<feature type="transmembrane region" description="Helical" evidence="2">
    <location>
        <begin position="248"/>
        <end position="269"/>
    </location>
</feature>
<feature type="transmembrane region" description="Helical" evidence="2">
    <location>
        <begin position="70"/>
        <end position="98"/>
    </location>
</feature>
<feature type="transmembrane region" description="Helical" evidence="2">
    <location>
        <begin position="159"/>
        <end position="178"/>
    </location>
</feature>
<feature type="transmembrane region" description="Helical" evidence="2">
    <location>
        <begin position="131"/>
        <end position="147"/>
    </location>
</feature>
<dbReference type="SMART" id="SM00028">
    <property type="entry name" value="TPR"/>
    <property type="match status" value="4"/>
</dbReference>
<evidence type="ECO:0000256" key="2">
    <source>
        <dbReference type="SAM" id="Phobius"/>
    </source>
</evidence>
<feature type="transmembrane region" description="Helical" evidence="2">
    <location>
        <begin position="33"/>
        <end position="58"/>
    </location>
</feature>
<keyword evidence="1" id="KW-0802">TPR repeat</keyword>
<evidence type="ECO:0000313" key="3">
    <source>
        <dbReference type="EMBL" id="MBA2227490.1"/>
    </source>
</evidence>
<dbReference type="InterPro" id="IPR011990">
    <property type="entry name" value="TPR-like_helical_dom_sf"/>
</dbReference>
<dbReference type="PROSITE" id="PS50005">
    <property type="entry name" value="TPR"/>
    <property type="match status" value="1"/>
</dbReference>
<keyword evidence="2" id="KW-0472">Membrane</keyword>
<dbReference type="EMBL" id="JACEFB010000015">
    <property type="protein sequence ID" value="MBA2227490.1"/>
    <property type="molecule type" value="Genomic_DNA"/>
</dbReference>
<sequence length="844" mass="96505">MTRWEIYEYLLKGLYLGLWVFLALQVPQEEADLWVKIVWTTSWMVIAFVVVFLLASLWQVIRGIRPWRNWLAFPIFVLLESPTFIYTGILMGVVISVYSGNPAAEGWVGPLVERLGSSFEDIRHSFPSSEWLSYCIAGGLLLGYGFYRLRQTEEPRWRLWLGLVLAAALAYVAVAFLQRLEALDSPWSRWYLGIHLMLGIPFFYILSFCGEAEESEVEIMALCATLGASLHLLGFGQQIPGMGGATSFLVPLLIYYVYAVFLLPPLRVFKHVLRGYSYMHIGQLRVALGFFRRALKLDPRSRWALEGMIRLHRRLTPAVIAADAELARVVDYGLCLDRAGALLMHPPTAEQMREAEDFLALVEQKQPRLQARVDYLRTLADLHRKDYEAAAARLARLLDPSAGYDPAVRQEVLFEAWELALRLHPRMAEVGQAALRQPGRRMEAIAAVERRLRREPQNESARQLKRELYAELTESEFIAAVSPEGEVPQDFDYELTAQLGQALLDDPERQRRERGRELLRIAARGLAGRAVGLYVQLADSYEKDGEAENAQRALTMACQVAQQIGPRRLSEEQYRHYLAALQRLAQEAERQQDYARAISYWRRYLEDGGTAALETYRKLAELYGQIGDPLNGLLMVETALTYDKSDADLLRKKDTFYYSLDSKRLEEVREKVAPWFDVDYCVRKATAVLNAQQASVELLDWAAHLAQLAALMRPQSNAVRLVQARVLLRRGQREEGLKLLEDIHYESEKGSGAEEEAWYLATKLLGQLYLEELNKPENALHCYLQYKEYYKSGADTLYQIARCYEALGDWVRAMQHYKAVTGFEGHPLVWEAEAALRRLQEGSR</sequence>
<evidence type="ECO:0000256" key="1">
    <source>
        <dbReference type="PROSITE-ProRule" id="PRU00339"/>
    </source>
</evidence>
<proteinExistence type="predicted"/>
<evidence type="ECO:0008006" key="5">
    <source>
        <dbReference type="Google" id="ProtNLM"/>
    </source>
</evidence>
<dbReference type="InterPro" id="IPR019734">
    <property type="entry name" value="TPR_rpt"/>
</dbReference>
<feature type="repeat" description="TPR" evidence="1">
    <location>
        <begin position="268"/>
        <end position="301"/>
    </location>
</feature>
<name>A0A7V8VG99_9BACT</name>
<evidence type="ECO:0000313" key="4">
    <source>
        <dbReference type="Proteomes" id="UP000542342"/>
    </source>
</evidence>
<dbReference type="Gene3D" id="1.25.40.10">
    <property type="entry name" value="Tetratricopeptide repeat domain"/>
    <property type="match status" value="3"/>
</dbReference>
<accession>A0A7V8VG99</accession>
<dbReference type="Proteomes" id="UP000542342">
    <property type="component" value="Unassembled WGS sequence"/>
</dbReference>
<dbReference type="AlphaFoldDB" id="A0A7V8VG99"/>
<protein>
    <recommendedName>
        <fullName evidence="5">Tetratricopeptide repeat protein</fullName>
    </recommendedName>
</protein>
<dbReference type="PANTHER" id="PTHR12558">
    <property type="entry name" value="CELL DIVISION CYCLE 16,23,27"/>
    <property type="match status" value="1"/>
</dbReference>
<keyword evidence="4" id="KW-1185">Reference proteome</keyword>
<gene>
    <name evidence="3" type="ORF">H0921_15125</name>
</gene>
<keyword evidence="2" id="KW-1133">Transmembrane helix</keyword>
<dbReference type="SUPFAM" id="SSF48452">
    <property type="entry name" value="TPR-like"/>
    <property type="match status" value="3"/>
</dbReference>
<feature type="transmembrane region" description="Helical" evidence="2">
    <location>
        <begin position="9"/>
        <end position="27"/>
    </location>
</feature>
<organism evidence="3 4">
    <name type="scientific">Thermogemmata fonticola</name>
    <dbReference type="NCBI Taxonomy" id="2755323"/>
    <lineage>
        <taxon>Bacteria</taxon>
        <taxon>Pseudomonadati</taxon>
        <taxon>Planctomycetota</taxon>
        <taxon>Planctomycetia</taxon>
        <taxon>Gemmatales</taxon>
        <taxon>Gemmataceae</taxon>
        <taxon>Thermogemmata</taxon>
    </lineage>
</organism>
<comment type="caution">
    <text evidence="3">The sequence shown here is derived from an EMBL/GenBank/DDBJ whole genome shotgun (WGS) entry which is preliminary data.</text>
</comment>
<keyword evidence="2" id="KW-0812">Transmembrane</keyword>
<reference evidence="3 4" key="1">
    <citation type="submission" date="2020-07" db="EMBL/GenBank/DDBJ databases">
        <title>Thermogemmata thermophila gen. nov., sp. nov., a novel moderate thermophilic planctomycete from a Kamchatka hot spring.</title>
        <authorList>
            <person name="Elcheninov A.G."/>
            <person name="Podosokorskaya O.A."/>
            <person name="Kovaleva O.L."/>
            <person name="Novikov A."/>
            <person name="Bonch-Osmolovskaya E.A."/>
            <person name="Toshchakov S.V."/>
            <person name="Kublanov I.V."/>
        </authorList>
    </citation>
    <scope>NUCLEOTIDE SEQUENCE [LARGE SCALE GENOMIC DNA]</scope>
    <source>
        <strain evidence="3 4">2918</strain>
    </source>
</reference>
<dbReference type="RefSeq" id="WP_194539358.1">
    <property type="nucleotide sequence ID" value="NZ_JACEFB010000015.1"/>
</dbReference>
<dbReference type="PANTHER" id="PTHR12558:SF33">
    <property type="entry name" value="BLL7664 PROTEIN"/>
    <property type="match status" value="1"/>
</dbReference>
<feature type="transmembrane region" description="Helical" evidence="2">
    <location>
        <begin position="190"/>
        <end position="210"/>
    </location>
</feature>
<dbReference type="Pfam" id="PF13174">
    <property type="entry name" value="TPR_6"/>
    <property type="match status" value="1"/>
</dbReference>